<dbReference type="GeneID" id="78362797"/>
<keyword evidence="2" id="KW-1185">Reference proteome</keyword>
<protein>
    <submittedName>
        <fullName evidence="1">Uncharacterized protein</fullName>
    </submittedName>
</protein>
<reference evidence="2" key="1">
    <citation type="submission" date="2017-05" db="EMBL/GenBank/DDBJ databases">
        <title>Improved OligoMM genomes.</title>
        <authorList>
            <person name="Garzetti D."/>
        </authorList>
    </citation>
    <scope>NUCLEOTIDE SEQUENCE [LARGE SCALE GENOMIC DNA]</scope>
    <source>
        <strain evidence="2">YL45</strain>
    </source>
</reference>
<proteinExistence type="predicted"/>
<dbReference type="AlphaFoldDB" id="A0A227KKN1"/>
<gene>
    <name evidence="1" type="ORF">ADH67_08260</name>
</gene>
<organism evidence="1 2">
    <name type="scientific">Turicimonas muris</name>
    <dbReference type="NCBI Taxonomy" id="1796652"/>
    <lineage>
        <taxon>Bacteria</taxon>
        <taxon>Pseudomonadati</taxon>
        <taxon>Pseudomonadota</taxon>
        <taxon>Betaproteobacteria</taxon>
        <taxon>Burkholderiales</taxon>
        <taxon>Sutterellaceae</taxon>
        <taxon>Turicimonas</taxon>
    </lineage>
</organism>
<evidence type="ECO:0000313" key="1">
    <source>
        <dbReference type="EMBL" id="OXE47759.1"/>
    </source>
</evidence>
<evidence type="ECO:0000313" key="2">
    <source>
        <dbReference type="Proteomes" id="UP000214610"/>
    </source>
</evidence>
<name>A0A227KKN1_9BURK</name>
<dbReference type="EMBL" id="NHMP01000004">
    <property type="protein sequence ID" value="OXE47759.1"/>
    <property type="molecule type" value="Genomic_DNA"/>
</dbReference>
<dbReference type="RefSeq" id="WP_066595306.1">
    <property type="nucleotide sequence ID" value="NZ_CAJTBZ010000007.1"/>
</dbReference>
<dbReference type="Proteomes" id="UP000214610">
    <property type="component" value="Unassembled WGS sequence"/>
</dbReference>
<accession>A0A227KKN1</accession>
<comment type="caution">
    <text evidence="1">The sequence shown here is derived from an EMBL/GenBank/DDBJ whole genome shotgun (WGS) entry which is preliminary data.</text>
</comment>
<sequence>MARTEFLKNYPEKSASDFPYVVVRTNGMKILDPSRYCSWHMFRGPVMECSALFINEHPFYRLKVQITDGDKDLDLYAYTSCKQCSDYIPQVGDDICGELWLIGYKEIPEYLRLKP</sequence>